<feature type="compositionally biased region" description="Polar residues" evidence="1">
    <location>
        <begin position="191"/>
        <end position="203"/>
    </location>
</feature>
<dbReference type="VEuPathDB" id="FungiDB:G647_01992"/>
<protein>
    <submittedName>
        <fullName evidence="2">Uncharacterized protein</fullName>
    </submittedName>
</protein>
<organism evidence="2 3">
    <name type="scientific">Cladophialophora carrionii CBS 160.54</name>
    <dbReference type="NCBI Taxonomy" id="1279043"/>
    <lineage>
        <taxon>Eukaryota</taxon>
        <taxon>Fungi</taxon>
        <taxon>Dikarya</taxon>
        <taxon>Ascomycota</taxon>
        <taxon>Pezizomycotina</taxon>
        <taxon>Eurotiomycetes</taxon>
        <taxon>Chaetothyriomycetidae</taxon>
        <taxon>Chaetothyriales</taxon>
        <taxon>Herpotrichiellaceae</taxon>
        <taxon>Cladophialophora</taxon>
    </lineage>
</organism>
<feature type="region of interest" description="Disordered" evidence="1">
    <location>
        <begin position="306"/>
        <end position="339"/>
    </location>
</feature>
<dbReference type="Proteomes" id="UP000030678">
    <property type="component" value="Unassembled WGS sequence"/>
</dbReference>
<dbReference type="RefSeq" id="XP_008723613.1">
    <property type="nucleotide sequence ID" value="XM_008725391.1"/>
</dbReference>
<accession>V9DRL9</accession>
<proteinExistence type="predicted"/>
<dbReference type="EMBL" id="KB822697">
    <property type="protein sequence ID" value="ETI29539.1"/>
    <property type="molecule type" value="Genomic_DNA"/>
</dbReference>
<dbReference type="HOGENOM" id="CLU_560237_0_0_1"/>
<name>V9DRL9_9EURO</name>
<dbReference type="AlphaFoldDB" id="V9DRL9"/>
<dbReference type="GeneID" id="19980485"/>
<evidence type="ECO:0000313" key="3">
    <source>
        <dbReference type="Proteomes" id="UP000030678"/>
    </source>
</evidence>
<evidence type="ECO:0000313" key="2">
    <source>
        <dbReference type="EMBL" id="ETI29539.1"/>
    </source>
</evidence>
<sequence>MVFVILFDCTLHVPLYHNWGSDLFEACPSCVRAHELRTCDGETAVRFEICQKHEDAAKDPFFDDSMLNEIRTLTHPLHSPVQNFPVNAAGETATCVQELRKKVKETVNYMDHQRGPRKVIYSEFDLTPLPTFTYAHAKGCIHSDEPAVVLKSRADVRRMDEDAKETLARINALLGAGVDHDLSAYSDGESTASVSVAGGSTRSVDGEGAVAPDHPGSPPTMFVSAAASPESDEELSLEEAEEERRMAWARENKARSRLRGIKKRLEECLATSSLAKAVYFKRCNRQWVSALGGVLLDDGHRQEEIEAGPEAEANTKTDPPLRQCHDEDENENDNRDEKSVLSTFTALTLNTTINTYINNSDLTPSTTATSVSNSTTPNVVECNANSGGGGGDGFQVDIDTDTSLASSGYAVIDPADLLSLGDYASKLDSSSSSPSLSLTKQVSKGCLADLNRHNLVFSPRFEYRTCMLMAREELVRIGQVSETDLALTSWGYNRLVKKQAKAHEEEVKANRGVVSGDGARAA</sequence>
<dbReference type="OrthoDB" id="4109395at2759"/>
<feature type="region of interest" description="Disordered" evidence="1">
    <location>
        <begin position="191"/>
        <end position="233"/>
    </location>
</feature>
<reference evidence="2 3" key="1">
    <citation type="submission" date="2013-03" db="EMBL/GenBank/DDBJ databases">
        <title>The Genome Sequence of Cladophialophora carrionii CBS 160.54.</title>
        <authorList>
            <consortium name="The Broad Institute Genomics Platform"/>
            <person name="Cuomo C."/>
            <person name="de Hoog S."/>
            <person name="Gorbushina A."/>
            <person name="Walker B."/>
            <person name="Young S.K."/>
            <person name="Zeng Q."/>
            <person name="Gargeya S."/>
            <person name="Fitzgerald M."/>
            <person name="Haas B."/>
            <person name="Abouelleil A."/>
            <person name="Allen A.W."/>
            <person name="Alvarado L."/>
            <person name="Arachchi H.M."/>
            <person name="Berlin A.M."/>
            <person name="Chapman S.B."/>
            <person name="Gainer-Dewar J."/>
            <person name="Goldberg J."/>
            <person name="Griggs A."/>
            <person name="Gujja S."/>
            <person name="Hansen M."/>
            <person name="Howarth C."/>
            <person name="Imamovic A."/>
            <person name="Ireland A."/>
            <person name="Larimer J."/>
            <person name="McCowan C."/>
            <person name="Murphy C."/>
            <person name="Pearson M."/>
            <person name="Poon T.W."/>
            <person name="Priest M."/>
            <person name="Roberts A."/>
            <person name="Saif S."/>
            <person name="Shea T."/>
            <person name="Sisk P."/>
            <person name="Sykes S."/>
            <person name="Wortman J."/>
            <person name="Nusbaum C."/>
            <person name="Birren B."/>
        </authorList>
    </citation>
    <scope>NUCLEOTIDE SEQUENCE [LARGE SCALE GENOMIC DNA]</scope>
    <source>
        <strain evidence="2 3">CBS 160.54</strain>
    </source>
</reference>
<gene>
    <name evidence="2" type="ORF">G647_01992</name>
</gene>
<evidence type="ECO:0000256" key="1">
    <source>
        <dbReference type="SAM" id="MobiDB-lite"/>
    </source>
</evidence>